<gene>
    <name evidence="1" type="ORF">AXI58_18520</name>
</gene>
<proteinExistence type="predicted"/>
<protein>
    <submittedName>
        <fullName evidence="1">Uncharacterized protein</fullName>
    </submittedName>
</protein>
<comment type="caution">
    <text evidence="1">The sequence shown here is derived from an EMBL/GenBank/DDBJ whole genome shotgun (WGS) entry which is preliminary data.</text>
</comment>
<evidence type="ECO:0000313" key="1">
    <source>
        <dbReference type="EMBL" id="KXZ17735.1"/>
    </source>
</evidence>
<reference evidence="2" key="1">
    <citation type="submission" date="2016-02" db="EMBL/GenBank/DDBJ databases">
        <authorList>
            <person name="Dunlap C."/>
        </authorList>
    </citation>
    <scope>NUCLEOTIDE SEQUENCE [LARGE SCALE GENOMIC DNA]</scope>
    <source>
        <strain evidence="2">NRRL B-41092</strain>
    </source>
</reference>
<dbReference type="AlphaFoldDB" id="A0A150F5R3"/>
<keyword evidence="2" id="KW-1185">Reference proteome</keyword>
<dbReference type="RefSeq" id="WP_061522237.1">
    <property type="nucleotide sequence ID" value="NZ_JARLZY010000011.1"/>
</dbReference>
<accession>A0A150F5R3</accession>
<dbReference type="STRING" id="1793963.AXI58_18520"/>
<dbReference type="EMBL" id="LSBA01000019">
    <property type="protein sequence ID" value="KXZ17735.1"/>
    <property type="molecule type" value="Genomic_DNA"/>
</dbReference>
<organism evidence="1 2">
    <name type="scientific">Bacillus nakamurai</name>
    <dbReference type="NCBI Taxonomy" id="1793963"/>
    <lineage>
        <taxon>Bacteria</taxon>
        <taxon>Bacillati</taxon>
        <taxon>Bacillota</taxon>
        <taxon>Bacilli</taxon>
        <taxon>Bacillales</taxon>
        <taxon>Bacillaceae</taxon>
        <taxon>Bacillus</taxon>
    </lineage>
</organism>
<evidence type="ECO:0000313" key="2">
    <source>
        <dbReference type="Proteomes" id="UP000075430"/>
    </source>
</evidence>
<dbReference type="Proteomes" id="UP000075430">
    <property type="component" value="Unassembled WGS sequence"/>
</dbReference>
<name>A0A150F5R3_9BACI</name>
<sequence length="96" mass="10653">MKTYKIVYKPMIKPLFKLSDPYDIHAFPMPEFTGYGTVSGEREETVTAPNKQIAKSMLACSIMSEHLGAGYDIKPIIIQSLQNIVTIEELNGGSSE</sequence>